<accession>A0A8J3I897</accession>
<dbReference type="Proteomes" id="UP000612362">
    <property type="component" value="Unassembled WGS sequence"/>
</dbReference>
<name>A0A8J3I897_9CHLR</name>
<comment type="caution">
    <text evidence="1">The sequence shown here is derived from an EMBL/GenBank/DDBJ whole genome shotgun (WGS) entry which is preliminary data.</text>
</comment>
<dbReference type="AlphaFoldDB" id="A0A8J3I897"/>
<proteinExistence type="predicted"/>
<organism evidence="1 2">
    <name type="scientific">Ktedonospora formicarum</name>
    <dbReference type="NCBI Taxonomy" id="2778364"/>
    <lineage>
        <taxon>Bacteria</taxon>
        <taxon>Bacillati</taxon>
        <taxon>Chloroflexota</taxon>
        <taxon>Ktedonobacteria</taxon>
        <taxon>Ktedonobacterales</taxon>
        <taxon>Ktedonobacteraceae</taxon>
        <taxon>Ktedonospora</taxon>
    </lineage>
</organism>
<protein>
    <submittedName>
        <fullName evidence="1">Uncharacterized protein</fullName>
    </submittedName>
</protein>
<evidence type="ECO:0000313" key="2">
    <source>
        <dbReference type="Proteomes" id="UP000612362"/>
    </source>
</evidence>
<reference evidence="1" key="1">
    <citation type="submission" date="2020-10" db="EMBL/GenBank/DDBJ databases">
        <title>Taxonomic study of unclassified bacteria belonging to the class Ktedonobacteria.</title>
        <authorList>
            <person name="Yabe S."/>
            <person name="Wang C.M."/>
            <person name="Zheng Y."/>
            <person name="Sakai Y."/>
            <person name="Cavaletti L."/>
            <person name="Monciardini P."/>
            <person name="Donadio S."/>
        </authorList>
    </citation>
    <scope>NUCLEOTIDE SEQUENCE</scope>
    <source>
        <strain evidence="1">SOSP1-1</strain>
    </source>
</reference>
<evidence type="ECO:0000313" key="1">
    <source>
        <dbReference type="EMBL" id="GHO49291.1"/>
    </source>
</evidence>
<dbReference type="RefSeq" id="WP_220198433.1">
    <property type="nucleotide sequence ID" value="NZ_BNJF01000005.1"/>
</dbReference>
<gene>
    <name evidence="1" type="ORF">KSX_74540</name>
</gene>
<keyword evidence="2" id="KW-1185">Reference proteome</keyword>
<sequence length="119" mass="14077">MWQTICISLPSLTREQQCVLDQQLRLAMHNYDLETDTIDVGLFFLRYMRPDEAVLILEERRALVQRNLERVLDEYGIRKEDAYAGAVRQIIREHIRLILQAELEWIASTMRHLHELSAA</sequence>
<dbReference type="EMBL" id="BNJF01000005">
    <property type="protein sequence ID" value="GHO49291.1"/>
    <property type="molecule type" value="Genomic_DNA"/>
</dbReference>